<comment type="caution">
    <text evidence="2">The sequence shown here is derived from an EMBL/GenBank/DDBJ whole genome shotgun (WGS) entry which is preliminary data.</text>
</comment>
<accession>A0ABV6VXV6</accession>
<gene>
    <name evidence="2" type="ORF">ACEZDE_18325</name>
</gene>
<keyword evidence="1" id="KW-0812">Transmembrane</keyword>
<keyword evidence="1" id="KW-0472">Membrane</keyword>
<organism evidence="2 3">
    <name type="scientific">Streptacidiphilus cavernicola</name>
    <dbReference type="NCBI Taxonomy" id="3342716"/>
    <lineage>
        <taxon>Bacteria</taxon>
        <taxon>Bacillati</taxon>
        <taxon>Actinomycetota</taxon>
        <taxon>Actinomycetes</taxon>
        <taxon>Kitasatosporales</taxon>
        <taxon>Streptomycetaceae</taxon>
        <taxon>Streptacidiphilus</taxon>
    </lineage>
</organism>
<name>A0ABV6VXV6_9ACTN</name>
<reference evidence="2 3" key="1">
    <citation type="submission" date="2024-09" db="EMBL/GenBank/DDBJ databases">
        <authorList>
            <person name="Lee S.D."/>
        </authorList>
    </citation>
    <scope>NUCLEOTIDE SEQUENCE [LARGE SCALE GENOMIC DNA]</scope>
    <source>
        <strain evidence="2 3">N8-3</strain>
    </source>
</reference>
<dbReference type="Proteomes" id="UP001592531">
    <property type="component" value="Unassembled WGS sequence"/>
</dbReference>
<keyword evidence="1" id="KW-1133">Transmembrane helix</keyword>
<evidence type="ECO:0000313" key="2">
    <source>
        <dbReference type="EMBL" id="MFC1418576.1"/>
    </source>
</evidence>
<keyword evidence="3" id="KW-1185">Reference proteome</keyword>
<dbReference type="RefSeq" id="WP_380537372.1">
    <property type="nucleotide sequence ID" value="NZ_JBHFAB010000013.1"/>
</dbReference>
<sequence>MGCPRCAGTGRGEAGQECASCWGTGAVYQDTGEPATKEDAGTGTFPDRIVLPVGMALGFGTLFGGVWLIDWIRSVLGH</sequence>
<feature type="transmembrane region" description="Helical" evidence="1">
    <location>
        <begin position="49"/>
        <end position="69"/>
    </location>
</feature>
<proteinExistence type="predicted"/>
<dbReference type="EMBL" id="JBHFAB010000013">
    <property type="protein sequence ID" value="MFC1418576.1"/>
    <property type="molecule type" value="Genomic_DNA"/>
</dbReference>
<protein>
    <submittedName>
        <fullName evidence="2">Uncharacterized protein</fullName>
    </submittedName>
</protein>
<evidence type="ECO:0000313" key="3">
    <source>
        <dbReference type="Proteomes" id="UP001592531"/>
    </source>
</evidence>
<evidence type="ECO:0000256" key="1">
    <source>
        <dbReference type="SAM" id="Phobius"/>
    </source>
</evidence>